<comment type="subcellular location">
    <subcellularLocation>
        <location evidence="1">Secreted</location>
    </subcellularLocation>
</comment>
<dbReference type="PANTHER" id="PTHR34216:SF3">
    <property type="entry name" value="POLY-BETA-1,6-N-ACETYL-D-GLUCOSAMINE N-DEACETYLASE"/>
    <property type="match status" value="1"/>
</dbReference>
<feature type="compositionally biased region" description="Low complexity" evidence="3">
    <location>
        <begin position="57"/>
        <end position="67"/>
    </location>
</feature>
<evidence type="ECO:0000313" key="6">
    <source>
        <dbReference type="Proteomes" id="UP000236642"/>
    </source>
</evidence>
<evidence type="ECO:0000256" key="1">
    <source>
        <dbReference type="ARBA" id="ARBA00004613"/>
    </source>
</evidence>
<dbReference type="PANTHER" id="PTHR34216">
    <property type="match status" value="1"/>
</dbReference>
<dbReference type="AlphaFoldDB" id="A0A2H5Y3Y8"/>
<dbReference type="CDD" id="cd10918">
    <property type="entry name" value="CE4_NodB_like_5s_6s"/>
    <property type="match status" value="1"/>
</dbReference>
<evidence type="ECO:0000313" key="5">
    <source>
        <dbReference type="EMBL" id="GBD08122.1"/>
    </source>
</evidence>
<protein>
    <submittedName>
        <fullName evidence="5">Poly-beta-1,6-N-acetyl-D-glucosamine N-deacetylase</fullName>
        <ecNumber evidence="5">3.5.1.-</ecNumber>
    </submittedName>
</protein>
<dbReference type="SUPFAM" id="SSF88713">
    <property type="entry name" value="Glycoside hydrolase/deacetylase"/>
    <property type="match status" value="1"/>
</dbReference>
<keyword evidence="2" id="KW-0732">Signal</keyword>
<dbReference type="Proteomes" id="UP000236642">
    <property type="component" value="Unassembled WGS sequence"/>
</dbReference>
<accession>A0A2H5Y3Y8</accession>
<evidence type="ECO:0000259" key="4">
    <source>
        <dbReference type="PROSITE" id="PS51677"/>
    </source>
</evidence>
<sequence length="348" mass="38894">MAEPRRPRTRPRFIPPILWMIALGGPIVLTTLMLSPAIDAAAGKASRRLLPVTVGASPSVPVPGGSPTEPPPVSPTLPPAPPRAWAPEPSPTIASTPTPYPFFQEPLPPADGSPRALRVPILMYHYISNPPSGADRFRLDLSVRPSMFEAHLQYLRQAGYETVSLSDLILHLTQGRPLPPQPIVLTFDDGYRDAYEEAFPGLRRYGFQGTFFVLTGRADAGDPRYLSWEQIRQMSEAEMDIQLHGREHIPLSGRDEAFLFYHIIGGKQSIEAHTGRPVRFFAYPSSDYDKNLIRFLEGYQFWGAVTTAYGADERLENRFTWPRIRIRGTDDVEKLAWKLSLLKDPSAP</sequence>
<dbReference type="EMBL" id="BEHY01000004">
    <property type="protein sequence ID" value="GBD08122.1"/>
    <property type="molecule type" value="Genomic_DNA"/>
</dbReference>
<dbReference type="InterPro" id="IPR051398">
    <property type="entry name" value="Polysacch_Deacetylase"/>
</dbReference>
<feature type="domain" description="NodB homology" evidence="4">
    <location>
        <begin position="181"/>
        <end position="348"/>
    </location>
</feature>
<name>A0A2H5Y3Y8_9CHLR</name>
<organism evidence="5 6">
    <name type="scientific">Candidatus Thermoflexus japonica</name>
    <dbReference type="NCBI Taxonomy" id="2035417"/>
    <lineage>
        <taxon>Bacteria</taxon>
        <taxon>Bacillati</taxon>
        <taxon>Chloroflexota</taxon>
        <taxon>Thermoflexia</taxon>
        <taxon>Thermoflexales</taxon>
        <taxon>Thermoflexaceae</taxon>
        <taxon>Thermoflexus</taxon>
    </lineage>
</organism>
<dbReference type="EC" id="3.5.1.-" evidence="5"/>
<proteinExistence type="predicted"/>
<dbReference type="InterPro" id="IPR002509">
    <property type="entry name" value="NODB_dom"/>
</dbReference>
<evidence type="ECO:0000256" key="2">
    <source>
        <dbReference type="ARBA" id="ARBA00022729"/>
    </source>
</evidence>
<dbReference type="Gene3D" id="3.20.20.370">
    <property type="entry name" value="Glycoside hydrolase/deacetylase"/>
    <property type="match status" value="1"/>
</dbReference>
<gene>
    <name evidence="5" type="primary">pgaB</name>
    <name evidence="5" type="ORF">HRbin22_00354</name>
</gene>
<feature type="compositionally biased region" description="Pro residues" evidence="3">
    <location>
        <begin position="68"/>
        <end position="90"/>
    </location>
</feature>
<dbReference type="Pfam" id="PF01522">
    <property type="entry name" value="Polysacc_deac_1"/>
    <property type="match status" value="1"/>
</dbReference>
<comment type="caution">
    <text evidence="5">The sequence shown here is derived from an EMBL/GenBank/DDBJ whole genome shotgun (WGS) entry which is preliminary data.</text>
</comment>
<reference evidence="6" key="1">
    <citation type="submission" date="2017-09" db="EMBL/GenBank/DDBJ databases">
        <title>Metaegenomics of thermophilic ammonia-oxidizing enrichment culture.</title>
        <authorList>
            <person name="Kato S."/>
            <person name="Suzuki K."/>
        </authorList>
    </citation>
    <scope>NUCLEOTIDE SEQUENCE [LARGE SCALE GENOMIC DNA]</scope>
</reference>
<dbReference type="InterPro" id="IPR011330">
    <property type="entry name" value="Glyco_hydro/deAcase_b/a-brl"/>
</dbReference>
<keyword evidence="5" id="KW-0378">Hydrolase</keyword>
<evidence type="ECO:0000256" key="3">
    <source>
        <dbReference type="SAM" id="MobiDB-lite"/>
    </source>
</evidence>
<dbReference type="GO" id="GO:0016810">
    <property type="term" value="F:hydrolase activity, acting on carbon-nitrogen (but not peptide) bonds"/>
    <property type="evidence" value="ECO:0007669"/>
    <property type="project" value="InterPro"/>
</dbReference>
<dbReference type="PROSITE" id="PS51677">
    <property type="entry name" value="NODB"/>
    <property type="match status" value="1"/>
</dbReference>
<feature type="region of interest" description="Disordered" evidence="3">
    <location>
        <begin position="57"/>
        <end position="108"/>
    </location>
</feature>
<dbReference type="GO" id="GO:0005975">
    <property type="term" value="P:carbohydrate metabolic process"/>
    <property type="evidence" value="ECO:0007669"/>
    <property type="project" value="InterPro"/>
</dbReference>
<dbReference type="GO" id="GO:0005576">
    <property type="term" value="C:extracellular region"/>
    <property type="evidence" value="ECO:0007669"/>
    <property type="project" value="UniProtKB-SubCell"/>
</dbReference>